<dbReference type="RefSeq" id="WP_369869433.1">
    <property type="nucleotide sequence ID" value="NZ_JBGFFE010000034.1"/>
</dbReference>
<dbReference type="InterPro" id="IPR006674">
    <property type="entry name" value="HD_domain"/>
</dbReference>
<dbReference type="CDD" id="cd00077">
    <property type="entry name" value="HDc"/>
    <property type="match status" value="1"/>
</dbReference>
<sequence length="158" mass="18499">MEKINAILKNNRFRRCLDEINKFEEKREFCRHDISHLLDVARITYVIVLERNISEKKEIVYAAALLHDIGRGLQYEKGISHELSSAELAEGILKECGFSERDRNKVIDIILNHRKKDNNNLLNDIFYLSDKLSRNCFICRAAAKCNWPDEKKNSGIEY</sequence>
<dbReference type="Proteomes" id="UP001565220">
    <property type="component" value="Unassembled WGS sequence"/>
</dbReference>
<dbReference type="SMART" id="SM00471">
    <property type="entry name" value="HDc"/>
    <property type="match status" value="1"/>
</dbReference>
<dbReference type="SUPFAM" id="SSF109604">
    <property type="entry name" value="HD-domain/PDEase-like"/>
    <property type="match status" value="1"/>
</dbReference>
<protein>
    <submittedName>
        <fullName evidence="2">HD domain-containing protein</fullName>
    </submittedName>
</protein>
<evidence type="ECO:0000259" key="1">
    <source>
        <dbReference type="PROSITE" id="PS51831"/>
    </source>
</evidence>
<keyword evidence="3" id="KW-1185">Reference proteome</keyword>
<accession>A0ABV4E1A4</accession>
<evidence type="ECO:0000313" key="3">
    <source>
        <dbReference type="Proteomes" id="UP001565220"/>
    </source>
</evidence>
<dbReference type="InterPro" id="IPR006675">
    <property type="entry name" value="HDIG_dom"/>
</dbReference>
<dbReference type="Gene3D" id="1.10.3210.10">
    <property type="entry name" value="Hypothetical protein af1432"/>
    <property type="match status" value="1"/>
</dbReference>
<proteinExistence type="predicted"/>
<name>A0ABV4E1A4_9CLOT</name>
<comment type="caution">
    <text evidence="2">The sequence shown here is derived from an EMBL/GenBank/DDBJ whole genome shotgun (WGS) entry which is preliminary data.</text>
</comment>
<dbReference type="NCBIfam" id="TIGR00277">
    <property type="entry name" value="HDIG"/>
    <property type="match status" value="1"/>
</dbReference>
<feature type="domain" description="HD" evidence="1">
    <location>
        <begin position="33"/>
        <end position="135"/>
    </location>
</feature>
<dbReference type="Pfam" id="PF01966">
    <property type="entry name" value="HD"/>
    <property type="match status" value="1"/>
</dbReference>
<dbReference type="InterPro" id="IPR003607">
    <property type="entry name" value="HD/PDEase_dom"/>
</dbReference>
<reference evidence="2 3" key="1">
    <citation type="submission" date="2024-08" db="EMBL/GenBank/DDBJ databases">
        <title>Clostridium lapicellarii sp. nov., and Clostridium renhuaiense sp. nov., two species isolated from the mud in a fermentation cellar used for producing sauce-flavour Chinese liquors.</title>
        <authorList>
            <person name="Yang F."/>
            <person name="Wang H."/>
            <person name="Chen L.Q."/>
            <person name="Zhou N."/>
            <person name="Lu J.J."/>
            <person name="Pu X.X."/>
            <person name="Wan B."/>
            <person name="Wang L."/>
            <person name="Liu S.J."/>
        </authorList>
    </citation>
    <scope>NUCLEOTIDE SEQUENCE [LARGE SCALE GENOMIC DNA]</scope>
    <source>
        <strain evidence="2 3">MT-113</strain>
    </source>
</reference>
<organism evidence="2 3">
    <name type="scientific">Clostridium lapidicellarium</name>
    <dbReference type="NCBI Taxonomy" id="3240931"/>
    <lineage>
        <taxon>Bacteria</taxon>
        <taxon>Bacillati</taxon>
        <taxon>Bacillota</taxon>
        <taxon>Clostridia</taxon>
        <taxon>Eubacteriales</taxon>
        <taxon>Clostridiaceae</taxon>
        <taxon>Clostridium</taxon>
    </lineage>
</organism>
<evidence type="ECO:0000313" key="2">
    <source>
        <dbReference type="EMBL" id="MEY8764919.1"/>
    </source>
</evidence>
<gene>
    <name evidence="2" type="ORF">AB8S09_14955</name>
</gene>
<dbReference type="PROSITE" id="PS51831">
    <property type="entry name" value="HD"/>
    <property type="match status" value="1"/>
</dbReference>
<dbReference type="EMBL" id="JBGFFE010000034">
    <property type="protein sequence ID" value="MEY8764919.1"/>
    <property type="molecule type" value="Genomic_DNA"/>
</dbReference>